<dbReference type="Proteomes" id="UP001162992">
    <property type="component" value="Chromosome 17"/>
</dbReference>
<evidence type="ECO:0000313" key="1">
    <source>
        <dbReference type="EMBL" id="KAJ7525092.1"/>
    </source>
</evidence>
<organism evidence="1 2">
    <name type="scientific">Diphasiastrum complanatum</name>
    <name type="common">Issler's clubmoss</name>
    <name type="synonym">Lycopodium complanatum</name>
    <dbReference type="NCBI Taxonomy" id="34168"/>
    <lineage>
        <taxon>Eukaryota</taxon>
        <taxon>Viridiplantae</taxon>
        <taxon>Streptophyta</taxon>
        <taxon>Embryophyta</taxon>
        <taxon>Tracheophyta</taxon>
        <taxon>Lycopodiopsida</taxon>
        <taxon>Lycopodiales</taxon>
        <taxon>Lycopodiaceae</taxon>
        <taxon>Lycopodioideae</taxon>
        <taxon>Diphasiastrum</taxon>
    </lineage>
</organism>
<name>A0ACC2B6M8_DIPCM</name>
<sequence length="469" mass="52204">MASDVARIHRTSLGGNAHNGADFLDQTSSSVKYLPLTPSKSGELSGYVPRMRDFTPPYPRADAYRATFGSSFSTDVELLRCSRVCNQDDCCIASLAEQMARSMLNDDHEEEAEPKNFCDQIFDSEAASSEKFYTTLPPNKLDHLEQVKHNWSTRACNSRSSVISDHNFSPDLPSLNPYYAKEDKCPTLLQRNEISRLMLSDASTALRHRNLVALTCREWEALTTSTSVRSKIVPRMSSSQNRPSFELLDSMKSSSTSCIPTTWKSNHSESSSTCYNRRPTEDDFKYSNINLFKQHPSFSWNRLNKVQQQNPENMRSSHRKSQDASVSSISHCRSVQFNGGGSGMRAVFLGGRGAGRESIGTGVFLPRCRGVGNVSKRKPACSTVLLPSRIVQVLNLQVEDVRSLPLVPNGLTRIGSQPPKVTVPSRSLGVNGNIKYASSKVHATEKFAFPSQVYHQPSIESRLPSEWTY</sequence>
<protein>
    <submittedName>
        <fullName evidence="1">Uncharacterized protein</fullName>
    </submittedName>
</protein>
<proteinExistence type="predicted"/>
<accession>A0ACC2B6M8</accession>
<reference evidence="2" key="1">
    <citation type="journal article" date="2024" name="Proc. Natl. Acad. Sci. U.S.A.">
        <title>Extraordinary preservation of gene collinearity over three hundred million years revealed in homosporous lycophytes.</title>
        <authorList>
            <person name="Li C."/>
            <person name="Wickell D."/>
            <person name="Kuo L.Y."/>
            <person name="Chen X."/>
            <person name="Nie B."/>
            <person name="Liao X."/>
            <person name="Peng D."/>
            <person name="Ji J."/>
            <person name="Jenkins J."/>
            <person name="Williams M."/>
            <person name="Shu S."/>
            <person name="Plott C."/>
            <person name="Barry K."/>
            <person name="Rajasekar S."/>
            <person name="Grimwood J."/>
            <person name="Han X."/>
            <person name="Sun S."/>
            <person name="Hou Z."/>
            <person name="He W."/>
            <person name="Dai G."/>
            <person name="Sun C."/>
            <person name="Schmutz J."/>
            <person name="Leebens-Mack J.H."/>
            <person name="Li F.W."/>
            <person name="Wang L."/>
        </authorList>
    </citation>
    <scope>NUCLEOTIDE SEQUENCE [LARGE SCALE GENOMIC DNA]</scope>
    <source>
        <strain evidence="2">cv. PW_Plant_1</strain>
    </source>
</reference>
<keyword evidence="2" id="KW-1185">Reference proteome</keyword>
<evidence type="ECO:0000313" key="2">
    <source>
        <dbReference type="Proteomes" id="UP001162992"/>
    </source>
</evidence>
<comment type="caution">
    <text evidence="1">The sequence shown here is derived from an EMBL/GenBank/DDBJ whole genome shotgun (WGS) entry which is preliminary data.</text>
</comment>
<gene>
    <name evidence="1" type="ORF">O6H91_17G036100</name>
</gene>
<dbReference type="EMBL" id="CM055108">
    <property type="protein sequence ID" value="KAJ7525092.1"/>
    <property type="molecule type" value="Genomic_DNA"/>
</dbReference>